<dbReference type="HOGENOM" id="CLU_1913703_0_0_7"/>
<organism evidence="1 2">
    <name type="scientific">Desulfotalea psychrophila (strain LSv54 / DSM 12343)</name>
    <dbReference type="NCBI Taxonomy" id="177439"/>
    <lineage>
        <taxon>Bacteria</taxon>
        <taxon>Pseudomonadati</taxon>
        <taxon>Thermodesulfobacteriota</taxon>
        <taxon>Desulfobulbia</taxon>
        <taxon>Desulfobulbales</taxon>
        <taxon>Desulfocapsaceae</taxon>
        <taxon>Desulfotalea</taxon>
    </lineage>
</organism>
<accession>Q6ANI5</accession>
<dbReference type="EMBL" id="CR522870">
    <property type="protein sequence ID" value="CAG36089.1"/>
    <property type="molecule type" value="Genomic_DNA"/>
</dbReference>
<name>Q6ANI5_DESPS</name>
<dbReference type="KEGG" id="dps:DP1360"/>
<dbReference type="AlphaFoldDB" id="Q6ANI5"/>
<gene>
    <name evidence="1" type="ordered locus">DP1360</name>
</gene>
<dbReference type="STRING" id="177439.DP1360"/>
<keyword evidence="2" id="KW-1185">Reference proteome</keyword>
<evidence type="ECO:0000313" key="1">
    <source>
        <dbReference type="EMBL" id="CAG36089.1"/>
    </source>
</evidence>
<proteinExistence type="predicted"/>
<reference evidence="2" key="1">
    <citation type="journal article" date="2004" name="Environ. Microbiol.">
        <title>The genome of Desulfotalea psychrophila, a sulfate-reducing bacterium from permanently cold Arctic sediments.</title>
        <authorList>
            <person name="Rabus R."/>
            <person name="Ruepp A."/>
            <person name="Frickey T."/>
            <person name="Rattei T."/>
            <person name="Fartmann B."/>
            <person name="Stark M."/>
            <person name="Bauer M."/>
            <person name="Zibat A."/>
            <person name="Lombardot T."/>
            <person name="Becker I."/>
            <person name="Amann J."/>
            <person name="Gellner K."/>
            <person name="Teeling H."/>
            <person name="Leuschner W.D."/>
            <person name="Gloeckner F.-O."/>
            <person name="Lupas A.N."/>
            <person name="Amann R."/>
            <person name="Klenk H.-P."/>
        </authorList>
    </citation>
    <scope>NUCLEOTIDE SEQUENCE [LARGE SCALE GENOMIC DNA]</scope>
    <source>
        <strain evidence="2">DSM 12343 / LSv54</strain>
    </source>
</reference>
<sequence length="132" mass="15265">MQQKRKGAHPLFEIKHPHRGAVRTSYSALPSSGKSLFFQHLSQYSPEPISYLMKAGQKTLLKKIFFLALLHHPHATLPTDIYLIKKFLSGICITFTLQCPFLAKGRLSVAKKQHFRLFRLWQIFYTNSTTFT</sequence>
<protein>
    <submittedName>
        <fullName evidence="1">Uncharacterized protein</fullName>
    </submittedName>
</protein>
<dbReference type="Proteomes" id="UP000000602">
    <property type="component" value="Chromosome"/>
</dbReference>
<evidence type="ECO:0000313" key="2">
    <source>
        <dbReference type="Proteomes" id="UP000000602"/>
    </source>
</evidence>